<feature type="signal peptide" evidence="1">
    <location>
        <begin position="1"/>
        <end position="30"/>
    </location>
</feature>
<keyword evidence="1" id="KW-0732">Signal</keyword>
<evidence type="ECO:0000313" key="2">
    <source>
        <dbReference type="EMBL" id="GEO28619.1"/>
    </source>
</evidence>
<dbReference type="PROSITE" id="PS51257">
    <property type="entry name" value="PROKAR_LIPOPROTEIN"/>
    <property type="match status" value="1"/>
</dbReference>
<accession>A0A512CWL3</accession>
<feature type="chain" id="PRO_5039696101" description="DUF4352 domain-containing protein" evidence="1">
    <location>
        <begin position="31"/>
        <end position="240"/>
    </location>
</feature>
<name>A0A512CWL3_9MICO</name>
<dbReference type="AlphaFoldDB" id="A0A512CWL3"/>
<evidence type="ECO:0008006" key="4">
    <source>
        <dbReference type="Google" id="ProtNLM"/>
    </source>
</evidence>
<protein>
    <recommendedName>
        <fullName evidence="4">DUF4352 domain-containing protein</fullName>
    </recommendedName>
</protein>
<sequence>MKPLTTTLKTSTGAALALGAVLATSACGQAEPSPGAPTSAVGSVAPVQTVTSGGVRLEATMAPAGGAHHGPTGSGMAVRPGLVVDYTVTNTGSTPLLAYDLVPHDLGSAALPRGVDQQHAWVYEQSGVLRLSKQGFATAPNVRFAAAPVMGGHVIAPGASVTGRAYAVSPPVLDVPGDSFQAPRGAVDRGLKQWQLCVQVDGRVAQARPASAGGGVVQAPVAAPQGDELVCTRPASIPVA</sequence>
<proteinExistence type="predicted"/>
<organism evidence="2 3">
    <name type="scientific">Terrabacter aerolatus</name>
    <dbReference type="NCBI Taxonomy" id="422442"/>
    <lineage>
        <taxon>Bacteria</taxon>
        <taxon>Bacillati</taxon>
        <taxon>Actinomycetota</taxon>
        <taxon>Actinomycetes</taxon>
        <taxon>Micrococcales</taxon>
        <taxon>Intrasporangiaceae</taxon>
        <taxon>Terrabacter</taxon>
    </lineage>
</organism>
<comment type="caution">
    <text evidence="2">The sequence shown here is derived from an EMBL/GenBank/DDBJ whole genome shotgun (WGS) entry which is preliminary data.</text>
</comment>
<gene>
    <name evidence="2" type="ORF">TAE01_04290</name>
</gene>
<keyword evidence="3" id="KW-1185">Reference proteome</keyword>
<evidence type="ECO:0000256" key="1">
    <source>
        <dbReference type="SAM" id="SignalP"/>
    </source>
</evidence>
<reference evidence="2 3" key="1">
    <citation type="submission" date="2019-07" db="EMBL/GenBank/DDBJ databases">
        <title>Whole genome shotgun sequence of Terrabacter aerolatus NBRC 106305.</title>
        <authorList>
            <person name="Hosoyama A."/>
            <person name="Uohara A."/>
            <person name="Ohji S."/>
            <person name="Ichikawa N."/>
        </authorList>
    </citation>
    <scope>NUCLEOTIDE SEQUENCE [LARGE SCALE GENOMIC DNA]</scope>
    <source>
        <strain evidence="2 3">NBRC 106305</strain>
    </source>
</reference>
<evidence type="ECO:0000313" key="3">
    <source>
        <dbReference type="Proteomes" id="UP000321534"/>
    </source>
</evidence>
<dbReference type="Proteomes" id="UP000321534">
    <property type="component" value="Unassembled WGS sequence"/>
</dbReference>
<dbReference type="EMBL" id="BJYX01000001">
    <property type="protein sequence ID" value="GEO28619.1"/>
    <property type="molecule type" value="Genomic_DNA"/>
</dbReference>